<reference evidence="1 2" key="1">
    <citation type="journal article" date="2021" name="Sci. Rep.">
        <title>The distribution of antibiotic resistance genes in chicken gut microbiota commensals.</title>
        <authorList>
            <person name="Juricova H."/>
            <person name="Matiasovicova J."/>
            <person name="Kubasova T."/>
            <person name="Cejkova D."/>
            <person name="Rychlik I."/>
        </authorList>
    </citation>
    <scope>NUCLEOTIDE SEQUENCE [LARGE SCALE GENOMIC DNA]</scope>
    <source>
        <strain evidence="1 2">An773</strain>
    </source>
</reference>
<comment type="caution">
    <text evidence="1">The sequence shown here is derived from an EMBL/GenBank/DDBJ whole genome shotgun (WGS) entry which is preliminary data.</text>
</comment>
<protein>
    <submittedName>
        <fullName evidence="1">Uncharacterized protein</fullName>
    </submittedName>
</protein>
<evidence type="ECO:0000313" key="1">
    <source>
        <dbReference type="EMBL" id="MBM6738720.1"/>
    </source>
</evidence>
<dbReference type="RefSeq" id="WP_205156192.1">
    <property type="nucleotide sequence ID" value="NZ_JACLYY010000011.1"/>
</dbReference>
<dbReference type="EMBL" id="JACLYY010000011">
    <property type="protein sequence ID" value="MBM6738720.1"/>
    <property type="molecule type" value="Genomic_DNA"/>
</dbReference>
<gene>
    <name evidence="1" type="ORF">H7U36_11535</name>
</gene>
<accession>A0ABS2EAT0</accession>
<proteinExistence type="predicted"/>
<organism evidence="1 2">
    <name type="scientific">Faecalicatena fissicatena</name>
    <dbReference type="NCBI Taxonomy" id="290055"/>
    <lineage>
        <taxon>Bacteria</taxon>
        <taxon>Bacillati</taxon>
        <taxon>Bacillota</taxon>
        <taxon>Clostridia</taxon>
        <taxon>Lachnospirales</taxon>
        <taxon>Lachnospiraceae</taxon>
        <taxon>Faecalicatena</taxon>
    </lineage>
</organism>
<dbReference type="Proteomes" id="UP000716906">
    <property type="component" value="Unassembled WGS sequence"/>
</dbReference>
<keyword evidence="2" id="KW-1185">Reference proteome</keyword>
<name>A0ABS2EAT0_9FIRM</name>
<evidence type="ECO:0000313" key="2">
    <source>
        <dbReference type="Proteomes" id="UP000716906"/>
    </source>
</evidence>
<sequence>MVKGKIELRGLNISSNQKWYCNNITNQTARCCDTYNEEGSLVQRISRYILTGEEDWAYNPQSKCYYYHAENKYYDEIDGGRYDTMLCTHFRWSEDITSTPLYMFSGGIKNEIQFNYDNGTGGLNNFIDWIKKQLNTKIPVEVVYISKYPCYFAPDSHKRVNQYLMNVFNESLKKFNE</sequence>